<gene>
    <name evidence="1" type="ORF">DDB_G0276819</name>
</gene>
<accession>Q7KWL5</accession>
<dbReference type="InParanoid" id="Q7KWL5"/>
<dbReference type="RefSeq" id="XP_642905.1">
    <property type="nucleotide sequence ID" value="XM_637813.1"/>
</dbReference>
<organism evidence="1 2">
    <name type="scientific">Dictyostelium discoideum</name>
    <name type="common">Social amoeba</name>
    <dbReference type="NCBI Taxonomy" id="44689"/>
    <lineage>
        <taxon>Eukaryota</taxon>
        <taxon>Amoebozoa</taxon>
        <taxon>Evosea</taxon>
        <taxon>Eumycetozoa</taxon>
        <taxon>Dictyostelia</taxon>
        <taxon>Dictyosteliales</taxon>
        <taxon>Dictyosteliaceae</taxon>
        <taxon>Dictyostelium</taxon>
    </lineage>
</organism>
<dbReference type="GeneID" id="8620771"/>
<reference evidence="1 2" key="1">
    <citation type="journal article" date="2005" name="Nature">
        <title>The genome of the social amoeba Dictyostelium discoideum.</title>
        <authorList>
            <consortium name="The Dictyostelium discoideum Sequencing Consortium"/>
            <person name="Eichinger L."/>
            <person name="Pachebat J.A."/>
            <person name="Glockner G."/>
            <person name="Rajandream M.A."/>
            <person name="Sucgang R."/>
            <person name="Berriman M."/>
            <person name="Song J."/>
            <person name="Olsen R."/>
            <person name="Szafranski K."/>
            <person name="Xu Q."/>
            <person name="Tunggal B."/>
            <person name="Kummerfeld S."/>
            <person name="Madera M."/>
            <person name="Konfortov B.A."/>
            <person name="Rivero F."/>
            <person name="Bankier A.T."/>
            <person name="Lehmann R."/>
            <person name="Hamlin N."/>
            <person name="Davies R."/>
            <person name="Gaudet P."/>
            <person name="Fey P."/>
            <person name="Pilcher K."/>
            <person name="Chen G."/>
            <person name="Saunders D."/>
            <person name="Sodergren E."/>
            <person name="Davis P."/>
            <person name="Kerhornou A."/>
            <person name="Nie X."/>
            <person name="Hall N."/>
            <person name="Anjard C."/>
            <person name="Hemphill L."/>
            <person name="Bason N."/>
            <person name="Farbrother P."/>
            <person name="Desany B."/>
            <person name="Just E."/>
            <person name="Morio T."/>
            <person name="Rost R."/>
            <person name="Churcher C."/>
            <person name="Cooper J."/>
            <person name="Haydock S."/>
            <person name="van Driessche N."/>
            <person name="Cronin A."/>
            <person name="Goodhead I."/>
            <person name="Muzny D."/>
            <person name="Mourier T."/>
            <person name="Pain A."/>
            <person name="Lu M."/>
            <person name="Harper D."/>
            <person name="Lindsay R."/>
            <person name="Hauser H."/>
            <person name="James K."/>
            <person name="Quiles M."/>
            <person name="Madan Babu M."/>
            <person name="Saito T."/>
            <person name="Buchrieser C."/>
            <person name="Wardroper A."/>
            <person name="Felder M."/>
            <person name="Thangavelu M."/>
            <person name="Johnson D."/>
            <person name="Knights A."/>
            <person name="Loulseged H."/>
            <person name="Mungall K."/>
            <person name="Oliver K."/>
            <person name="Price C."/>
            <person name="Quail M.A."/>
            <person name="Urushihara H."/>
            <person name="Hernandez J."/>
            <person name="Rabbinowitsch E."/>
            <person name="Steffen D."/>
            <person name="Sanders M."/>
            <person name="Ma J."/>
            <person name="Kohara Y."/>
            <person name="Sharp S."/>
            <person name="Simmonds M."/>
            <person name="Spiegler S."/>
            <person name="Tivey A."/>
            <person name="Sugano S."/>
            <person name="White B."/>
            <person name="Walker D."/>
            <person name="Woodward J."/>
            <person name="Winckler T."/>
            <person name="Tanaka Y."/>
            <person name="Shaulsky G."/>
            <person name="Schleicher M."/>
            <person name="Weinstock G."/>
            <person name="Rosenthal A."/>
            <person name="Cox E.C."/>
            <person name="Chisholm R.L."/>
            <person name="Gibbs R."/>
            <person name="Loomis W.F."/>
            <person name="Platzer M."/>
            <person name="Kay R.R."/>
            <person name="Williams J."/>
            <person name="Dear P.H."/>
            <person name="Noegel A.A."/>
            <person name="Barrell B."/>
            <person name="Kuspa A."/>
        </authorList>
    </citation>
    <scope>NUCLEOTIDE SEQUENCE [LARGE SCALE GENOMIC DNA]</scope>
    <source>
        <strain evidence="1 2">AX4</strain>
    </source>
</reference>
<dbReference type="AlphaFoldDB" id="Q7KWL5"/>
<keyword evidence="2" id="KW-1185">Reference proteome</keyword>
<protein>
    <submittedName>
        <fullName evidence="1">Uncharacterized protein</fullName>
    </submittedName>
</protein>
<dbReference type="VEuPathDB" id="AmoebaDB:DDB_G0276819"/>
<proteinExistence type="predicted"/>
<dbReference type="Proteomes" id="UP000002195">
    <property type="component" value="Unassembled WGS sequence"/>
</dbReference>
<sequence length="136" mass="15596">MYLLVEPLFFENGCPCPKYKQRLVVPPSKSINNNCIQLSQYLIEKPEGDMYTPGSLIKLEFHCIKDLTKRRFITRIDFLNQNILNNPSSDCVCPYCNISGTSKAAVAYICKTLNTLRIPFKDCVFIHPDVSGQEWK</sequence>
<dbReference type="PaxDb" id="44689-DDB0168263"/>
<accession>Q550M7</accession>
<evidence type="ECO:0000313" key="1">
    <source>
        <dbReference type="EMBL" id="EAL68911.1"/>
    </source>
</evidence>
<comment type="caution">
    <text evidence="1">The sequence shown here is derived from an EMBL/GenBank/DDBJ whole genome shotgun (WGS) entry which is preliminary data.</text>
</comment>
<name>Q7KWL5_DICDI</name>
<dbReference type="EMBL" id="AAFI02000019">
    <property type="protein sequence ID" value="EAL68911.1"/>
    <property type="molecule type" value="Genomic_DNA"/>
</dbReference>
<dbReference type="KEGG" id="ddi:DDB_G0276819"/>
<dbReference type="dictyBase" id="DDB_G0276819"/>
<evidence type="ECO:0000313" key="2">
    <source>
        <dbReference type="Proteomes" id="UP000002195"/>
    </source>
</evidence>
<dbReference type="HOGENOM" id="CLU_1879288_0_0_1"/>